<comment type="caution">
    <text evidence="6">The sequence shown here is derived from an EMBL/GenBank/DDBJ whole genome shotgun (WGS) entry which is preliminary data.</text>
</comment>
<dbReference type="AlphaFoldDB" id="A0A956N877"/>
<dbReference type="Pfam" id="PF13419">
    <property type="entry name" value="HAD_2"/>
    <property type="match status" value="1"/>
</dbReference>
<dbReference type="GO" id="GO:0044281">
    <property type="term" value="P:small molecule metabolic process"/>
    <property type="evidence" value="ECO:0007669"/>
    <property type="project" value="UniProtKB-ARBA"/>
</dbReference>
<dbReference type="NCBIfam" id="TIGR01509">
    <property type="entry name" value="HAD-SF-IA-v3"/>
    <property type="match status" value="1"/>
</dbReference>
<evidence type="ECO:0000256" key="1">
    <source>
        <dbReference type="ARBA" id="ARBA00001946"/>
    </source>
</evidence>
<dbReference type="InterPro" id="IPR023214">
    <property type="entry name" value="HAD_sf"/>
</dbReference>
<dbReference type="NCBIfam" id="TIGR01549">
    <property type="entry name" value="HAD-SF-IA-v1"/>
    <property type="match status" value="1"/>
</dbReference>
<evidence type="ECO:0000256" key="2">
    <source>
        <dbReference type="ARBA" id="ARBA00022723"/>
    </source>
</evidence>
<sequence length="252" mass="28529">MIRWVFLDMGNVVMNDDPVMTYLYELLHDELQREGRKVSFEQLMADREEIIAERGTGHWSILTERILGKERHETLARTSAEHLRANYLQYHNVLPGMADALQQLSEEFSLGIVANQMSVAEDALREVGLAHHFRFIALSERVGAAKPDPTIFHWALAQAQCQPEEAIMVGDRIDTDIVPARRLGLWTLWFHADPRCKGWDPSGPRAHAYRESQLRASTSSVGPTGKSEEPDGRAVNADELVSEIRRICSISE</sequence>
<keyword evidence="2" id="KW-0479">Metal-binding</keyword>
<dbReference type="Gene3D" id="3.40.50.1000">
    <property type="entry name" value="HAD superfamily/HAD-like"/>
    <property type="match status" value="1"/>
</dbReference>
<reference evidence="6" key="1">
    <citation type="submission" date="2020-04" db="EMBL/GenBank/DDBJ databases">
        <authorList>
            <person name="Zhang T."/>
        </authorList>
    </citation>
    <scope>NUCLEOTIDE SEQUENCE</scope>
    <source>
        <strain evidence="6">HKST-UBA02</strain>
    </source>
</reference>
<gene>
    <name evidence="6" type="ORF">KDA27_01895</name>
</gene>
<dbReference type="InterPro" id="IPR006439">
    <property type="entry name" value="HAD-SF_hydro_IA"/>
</dbReference>
<dbReference type="PANTHER" id="PTHR46470:SF2">
    <property type="entry name" value="GLYCERALDEHYDE 3-PHOSPHATE PHOSPHATASE"/>
    <property type="match status" value="1"/>
</dbReference>
<dbReference type="Proteomes" id="UP000739538">
    <property type="component" value="Unassembled WGS sequence"/>
</dbReference>
<evidence type="ECO:0000256" key="3">
    <source>
        <dbReference type="ARBA" id="ARBA00022801"/>
    </source>
</evidence>
<accession>A0A956N877</accession>
<dbReference type="EMBL" id="JAGQHS010000005">
    <property type="protein sequence ID" value="MCA9754525.1"/>
    <property type="molecule type" value="Genomic_DNA"/>
</dbReference>
<dbReference type="SUPFAM" id="SSF56784">
    <property type="entry name" value="HAD-like"/>
    <property type="match status" value="1"/>
</dbReference>
<reference evidence="6" key="2">
    <citation type="journal article" date="2021" name="Microbiome">
        <title>Successional dynamics and alternative stable states in a saline activated sludge microbial community over 9 years.</title>
        <authorList>
            <person name="Wang Y."/>
            <person name="Ye J."/>
            <person name="Ju F."/>
            <person name="Liu L."/>
            <person name="Boyd J.A."/>
            <person name="Deng Y."/>
            <person name="Parks D.H."/>
            <person name="Jiang X."/>
            <person name="Yin X."/>
            <person name="Woodcroft B.J."/>
            <person name="Tyson G.W."/>
            <person name="Hugenholtz P."/>
            <person name="Polz M.F."/>
            <person name="Zhang T."/>
        </authorList>
    </citation>
    <scope>NUCLEOTIDE SEQUENCE</scope>
    <source>
        <strain evidence="6">HKST-UBA02</strain>
    </source>
</reference>
<evidence type="ECO:0000313" key="7">
    <source>
        <dbReference type="Proteomes" id="UP000739538"/>
    </source>
</evidence>
<dbReference type="SFLD" id="SFLDS00003">
    <property type="entry name" value="Haloacid_Dehalogenase"/>
    <property type="match status" value="1"/>
</dbReference>
<comment type="cofactor">
    <cofactor evidence="1">
        <name>Mg(2+)</name>
        <dbReference type="ChEBI" id="CHEBI:18420"/>
    </cofactor>
</comment>
<evidence type="ECO:0000256" key="5">
    <source>
        <dbReference type="SAM" id="MobiDB-lite"/>
    </source>
</evidence>
<dbReference type="PANTHER" id="PTHR46470">
    <property type="entry name" value="N-ACYLNEURAMINATE-9-PHOSPHATASE"/>
    <property type="match status" value="1"/>
</dbReference>
<dbReference type="InterPro" id="IPR036412">
    <property type="entry name" value="HAD-like_sf"/>
</dbReference>
<evidence type="ECO:0000313" key="6">
    <source>
        <dbReference type="EMBL" id="MCA9754525.1"/>
    </source>
</evidence>
<protein>
    <submittedName>
        <fullName evidence="6">HAD family hydrolase</fullName>
    </submittedName>
</protein>
<feature type="region of interest" description="Disordered" evidence="5">
    <location>
        <begin position="212"/>
        <end position="236"/>
    </location>
</feature>
<dbReference type="Gene3D" id="1.10.150.520">
    <property type="match status" value="1"/>
</dbReference>
<dbReference type="InterPro" id="IPR051400">
    <property type="entry name" value="HAD-like_hydrolase"/>
</dbReference>
<evidence type="ECO:0000256" key="4">
    <source>
        <dbReference type="ARBA" id="ARBA00022842"/>
    </source>
</evidence>
<keyword evidence="4" id="KW-0460">Magnesium</keyword>
<organism evidence="6 7">
    <name type="scientific">Eiseniibacteriota bacterium</name>
    <dbReference type="NCBI Taxonomy" id="2212470"/>
    <lineage>
        <taxon>Bacteria</taxon>
        <taxon>Candidatus Eiseniibacteriota</taxon>
    </lineage>
</organism>
<dbReference type="GO" id="GO:0016791">
    <property type="term" value="F:phosphatase activity"/>
    <property type="evidence" value="ECO:0007669"/>
    <property type="project" value="TreeGrafter"/>
</dbReference>
<dbReference type="InterPro" id="IPR041492">
    <property type="entry name" value="HAD_2"/>
</dbReference>
<proteinExistence type="predicted"/>
<name>A0A956N877_UNCEI</name>
<dbReference type="SFLD" id="SFLDG01129">
    <property type="entry name" value="C1.5:_HAD__Beta-PGM__Phosphata"/>
    <property type="match status" value="1"/>
</dbReference>
<keyword evidence="3 6" id="KW-0378">Hydrolase</keyword>
<dbReference type="GO" id="GO:0046872">
    <property type="term" value="F:metal ion binding"/>
    <property type="evidence" value="ECO:0007669"/>
    <property type="project" value="UniProtKB-KW"/>
</dbReference>